<dbReference type="InterPro" id="IPR012334">
    <property type="entry name" value="Pectin_lyas_fold"/>
</dbReference>
<evidence type="ECO:0000256" key="1">
    <source>
        <dbReference type="SAM" id="SignalP"/>
    </source>
</evidence>
<dbReference type="InterPro" id="IPR011050">
    <property type="entry name" value="Pectin_lyase_fold/virulence"/>
</dbReference>
<reference evidence="3 4" key="1">
    <citation type="submission" date="2018-06" db="EMBL/GenBank/DDBJ databases">
        <authorList>
            <consortium name="Pathogen Informatics"/>
            <person name="Doyle S."/>
        </authorList>
    </citation>
    <scope>NUCLEOTIDE SEQUENCE [LARGE SCALE GENOMIC DNA]</scope>
    <source>
        <strain evidence="3 4">NCTC11155</strain>
    </source>
</reference>
<dbReference type="AlphaFoldDB" id="A0A380ZFC2"/>
<dbReference type="Gene3D" id="2.160.20.10">
    <property type="entry name" value="Single-stranded right-handed beta-helix, Pectin lyase-like"/>
    <property type="match status" value="2"/>
</dbReference>
<dbReference type="InterPro" id="IPR046265">
    <property type="entry name" value="DUF6298"/>
</dbReference>
<dbReference type="SUPFAM" id="SSF51126">
    <property type="entry name" value="Pectin lyase-like"/>
    <property type="match status" value="1"/>
</dbReference>
<organism evidence="3 4">
    <name type="scientific">Bacteroides eggerthii</name>
    <dbReference type="NCBI Taxonomy" id="28111"/>
    <lineage>
        <taxon>Bacteria</taxon>
        <taxon>Pseudomonadati</taxon>
        <taxon>Bacteroidota</taxon>
        <taxon>Bacteroidia</taxon>
        <taxon>Bacteroidales</taxon>
        <taxon>Bacteroidaceae</taxon>
        <taxon>Bacteroides</taxon>
    </lineage>
</organism>
<dbReference type="EMBL" id="UFSX01000002">
    <property type="protein sequence ID" value="SUV43646.1"/>
    <property type="molecule type" value="Genomic_DNA"/>
</dbReference>
<dbReference type="RefSeq" id="WP_004288913.1">
    <property type="nucleotide sequence ID" value="NZ_CABKNQ010000019.1"/>
</dbReference>
<evidence type="ECO:0000313" key="3">
    <source>
        <dbReference type="EMBL" id="SUV43646.1"/>
    </source>
</evidence>
<dbReference type="Proteomes" id="UP000254424">
    <property type="component" value="Unassembled WGS sequence"/>
</dbReference>
<sequence length="1046" mass="118349">MNRLFFLTLLLTASLSVRAQQFPLSVKEGKITYHADKQGNRIPDYSSCGYENSNKPIPDVENRVFVSWQEGDCSARIQQAIDYVSILKPDAQGFRGAVLLDEGTFCLHQPLRLTTSGVVLRGIHRDRTILKKMGTDRGAAIYVEGNNDLLITDTLQITNDYLACNSTKIAVNGKVEQGEEIMVYRPSTKAWIDLLDCDHFGGGLGYLGWKPGDIDLRWMRTVADVNGMEVTLDAPLTMAIDKQLGAPLLLRYEWKGRIERIGVENLTIDSDYDTCYPMDEDHCWEGVYMDNATNCWVRRLSFRHLAGSAVVLQKTTSKVTVEDCVSTEPVSEIAGHRRWTFHTRGQQTLFQRCFSSKGIHDFSAGALAAGPNAFVQCEASEALGFSGSVGSWACGLLFDVVDIDGHMLSFSNHGQDMYGLGWNASNSMFWQCTAAEIECYSPAVDARNYAYGCWSAFKGNGEWGESNNHVSPRSLFYAQLQERMQMGDMGEMEPNQLECQARILPRAVNASSSPTVEKAMQLAREAYAPLLTLRSWIEKAPYTASVSSAGLMTIDALKPAHIKQIKNLHPQQNRPEKTQDVPQFALNKGVLSVNGALLAGGKLDVQWWNGWLKENRIHSYKPHVTRFVPGREGFAYTDRIDSTVNYMKRNNLVVLDHNYGLWLDRRRDDHERIRRRNADSWAPFYEQPFARSGQGKAWDGLTKYDLTRPNRWYWSRLRQFAEKGAEQGVLLYHENYFQHNILEAGAHWVDSPWRSANNINNTGFAEPVNFAGDKRIFVADMFYDVTHPVRRQLHRQYIRTCLNELADLPNVVQLVSSEYTGPLHFVQFWIDVIAEWEAETGKDALVALSATKDVQDAILDDPVRSKIVDIIDIRYWHYNTKELYAPKGGVNLAPRQHARKMRVGKVTYAEAYRAVSEYRLRYPEKAVTYYAQNYPAMAWAVAMAGGSCPQIKGVSEELLQAFARTVPMERKAGDVYEMVKSDTDIIIYSHSKSKFTIPVAAGKYMLKQVNVESGEELVIDNRLRISGQCEVPAASQEECVYWLHRL</sequence>
<dbReference type="GeneID" id="93069790"/>
<evidence type="ECO:0000313" key="4">
    <source>
        <dbReference type="Proteomes" id="UP000254424"/>
    </source>
</evidence>
<feature type="domain" description="DUF6298" evidence="2">
    <location>
        <begin position="461"/>
        <end position="959"/>
    </location>
</feature>
<keyword evidence="1" id="KW-0732">Signal</keyword>
<dbReference type="STRING" id="483216.BACEGG_00632"/>
<evidence type="ECO:0000259" key="2">
    <source>
        <dbReference type="Pfam" id="PF19815"/>
    </source>
</evidence>
<proteinExistence type="predicted"/>
<accession>A0A380ZFC2</accession>
<protein>
    <recommendedName>
        <fullName evidence="2">DUF6298 domain-containing protein</fullName>
    </recommendedName>
</protein>
<dbReference type="OrthoDB" id="5488826at2"/>
<feature type="chain" id="PRO_5016715412" description="DUF6298 domain-containing protein" evidence="1">
    <location>
        <begin position="20"/>
        <end position="1046"/>
    </location>
</feature>
<gene>
    <name evidence="3" type="ORF">NCTC11155_03051</name>
</gene>
<feature type="signal peptide" evidence="1">
    <location>
        <begin position="1"/>
        <end position="19"/>
    </location>
</feature>
<name>A0A380ZFC2_9BACE</name>
<dbReference type="Pfam" id="PF19815">
    <property type="entry name" value="DUF6298"/>
    <property type="match status" value="1"/>
</dbReference>